<proteinExistence type="predicted"/>
<dbReference type="Pfam" id="PF07883">
    <property type="entry name" value="Cupin_2"/>
    <property type="match status" value="1"/>
</dbReference>
<sequence length="150" mass="16284">MTTDTPAWTLERAQPAANLDVFGVRVNIVAESADTGGACLVTRIFARPGTGAPLHRHAEIERFHVLRGCLSVEADGQKAELHEGDTVTVAPWVNHRFWNESGEDAEFIAVATPGGHEKFFRDADELSRSGRFNPESAAALCAQHGIELVH</sequence>
<dbReference type="EMBL" id="JAPDDR010000010">
    <property type="protein sequence ID" value="MCW1915636.1"/>
    <property type="molecule type" value="Genomic_DNA"/>
</dbReference>
<organism evidence="2 3">
    <name type="scientific">Luteolibacter rhizosphaerae</name>
    <dbReference type="NCBI Taxonomy" id="2989719"/>
    <lineage>
        <taxon>Bacteria</taxon>
        <taxon>Pseudomonadati</taxon>
        <taxon>Verrucomicrobiota</taxon>
        <taxon>Verrucomicrobiia</taxon>
        <taxon>Verrucomicrobiales</taxon>
        <taxon>Verrucomicrobiaceae</taxon>
        <taxon>Luteolibacter</taxon>
    </lineage>
</organism>
<accession>A0ABT3G703</accession>
<dbReference type="InterPro" id="IPR053146">
    <property type="entry name" value="QDO-like"/>
</dbReference>
<evidence type="ECO:0000313" key="2">
    <source>
        <dbReference type="EMBL" id="MCW1915636.1"/>
    </source>
</evidence>
<reference evidence="2" key="1">
    <citation type="submission" date="2022-10" db="EMBL/GenBank/DDBJ databases">
        <title>Luteolibacter sp. GHJ8, whole genome shotgun sequencing project.</title>
        <authorList>
            <person name="Zhao G."/>
            <person name="Shen L."/>
        </authorList>
    </citation>
    <scope>NUCLEOTIDE SEQUENCE</scope>
    <source>
        <strain evidence="2">GHJ8</strain>
    </source>
</reference>
<gene>
    <name evidence="2" type="ORF">OJ996_18770</name>
</gene>
<dbReference type="Proteomes" id="UP001165653">
    <property type="component" value="Unassembled WGS sequence"/>
</dbReference>
<dbReference type="InterPro" id="IPR013096">
    <property type="entry name" value="Cupin_2"/>
</dbReference>
<comment type="caution">
    <text evidence="2">The sequence shown here is derived from an EMBL/GenBank/DDBJ whole genome shotgun (WGS) entry which is preliminary data.</text>
</comment>
<dbReference type="InterPro" id="IPR014710">
    <property type="entry name" value="RmlC-like_jellyroll"/>
</dbReference>
<name>A0ABT3G703_9BACT</name>
<dbReference type="InterPro" id="IPR011051">
    <property type="entry name" value="RmlC_Cupin_sf"/>
</dbReference>
<feature type="domain" description="Cupin type-2" evidence="1">
    <location>
        <begin position="48"/>
        <end position="110"/>
    </location>
</feature>
<keyword evidence="3" id="KW-1185">Reference proteome</keyword>
<dbReference type="Gene3D" id="2.60.120.10">
    <property type="entry name" value="Jelly Rolls"/>
    <property type="match status" value="1"/>
</dbReference>
<protein>
    <submittedName>
        <fullName evidence="2">Cupin domain-containing protein</fullName>
    </submittedName>
</protein>
<dbReference type="SUPFAM" id="SSF51182">
    <property type="entry name" value="RmlC-like cupins"/>
    <property type="match status" value="1"/>
</dbReference>
<dbReference type="RefSeq" id="WP_264515190.1">
    <property type="nucleotide sequence ID" value="NZ_JAPDDR010000010.1"/>
</dbReference>
<evidence type="ECO:0000313" key="3">
    <source>
        <dbReference type="Proteomes" id="UP001165653"/>
    </source>
</evidence>
<evidence type="ECO:0000259" key="1">
    <source>
        <dbReference type="Pfam" id="PF07883"/>
    </source>
</evidence>
<dbReference type="PANTHER" id="PTHR36440">
    <property type="entry name" value="PUTATIVE (AFU_ORTHOLOGUE AFUA_8G07350)-RELATED"/>
    <property type="match status" value="1"/>
</dbReference>
<dbReference type="PANTHER" id="PTHR36440:SF1">
    <property type="entry name" value="PUTATIVE (AFU_ORTHOLOGUE AFUA_8G07350)-RELATED"/>
    <property type="match status" value="1"/>
</dbReference>